<evidence type="ECO:0000313" key="1">
    <source>
        <dbReference type="EMBL" id="GIE01823.1"/>
    </source>
</evidence>
<evidence type="ECO:0000313" key="2">
    <source>
        <dbReference type="Proteomes" id="UP000637628"/>
    </source>
</evidence>
<accession>A0ABQ3YW98</accession>
<organism evidence="1 2">
    <name type="scientific">Paractinoplanes durhamensis</name>
    <dbReference type="NCBI Taxonomy" id="113563"/>
    <lineage>
        <taxon>Bacteria</taxon>
        <taxon>Bacillati</taxon>
        <taxon>Actinomycetota</taxon>
        <taxon>Actinomycetes</taxon>
        <taxon>Micromonosporales</taxon>
        <taxon>Micromonosporaceae</taxon>
        <taxon>Paractinoplanes</taxon>
    </lineage>
</organism>
<protein>
    <submittedName>
        <fullName evidence="1">Uncharacterized protein</fullName>
    </submittedName>
</protein>
<dbReference type="EMBL" id="BOML01000027">
    <property type="protein sequence ID" value="GIE01823.1"/>
    <property type="molecule type" value="Genomic_DNA"/>
</dbReference>
<comment type="caution">
    <text evidence="1">The sequence shown here is derived from an EMBL/GenBank/DDBJ whole genome shotgun (WGS) entry which is preliminary data.</text>
</comment>
<dbReference type="RefSeq" id="WP_203727598.1">
    <property type="nucleotide sequence ID" value="NZ_BAAATX010000005.1"/>
</dbReference>
<sequence>MRRKRLWAGAAAGVTALVVVGGCAEQIKSLEPKLELRSAAQHLAEAKQAGFTVKVTGSADDLITALKAEAAKDKDSGPVDEDVMRKLFNSSATIAYDQAGDGADDDRSLLAATIDGVTGTEIRLVDKTLYAKAPVNELAKKFGESAADIDEIKSEMGANPGFGTLFDGGWISVDLKEAASLGQSGFGLPAENLDSQKTITELKTGAQNLFDGASVVRDTADKKHLVVTSSTTKAYAEVKRIATAVSSSDAADLTEDLGEAPKDRPIVLDLWVDNGKLTALEVNLLQFIDGATGRAAVRLEVTTGSEIAAPEGAKKLDTKALVGTDPTTDSATGIADMLGYSAMDLAEEDGGKPADHLKEAIADLAGSPYKAKIIKRGVAEVTVGGSKACLTLPSSTAKAPKVVKGTC</sequence>
<proteinExistence type="predicted"/>
<dbReference type="Proteomes" id="UP000637628">
    <property type="component" value="Unassembled WGS sequence"/>
</dbReference>
<name>A0ABQ3YW98_9ACTN</name>
<dbReference type="PROSITE" id="PS51257">
    <property type="entry name" value="PROKAR_LIPOPROTEIN"/>
    <property type="match status" value="1"/>
</dbReference>
<keyword evidence="2" id="KW-1185">Reference proteome</keyword>
<gene>
    <name evidence="1" type="ORF">Adu01nite_31730</name>
</gene>
<reference evidence="1 2" key="1">
    <citation type="submission" date="2021-01" db="EMBL/GenBank/DDBJ databases">
        <title>Whole genome shotgun sequence of Actinoplanes durhamensis NBRC 14914.</title>
        <authorList>
            <person name="Komaki H."/>
            <person name="Tamura T."/>
        </authorList>
    </citation>
    <scope>NUCLEOTIDE SEQUENCE [LARGE SCALE GENOMIC DNA]</scope>
    <source>
        <strain evidence="1 2">NBRC 14914</strain>
    </source>
</reference>